<dbReference type="OMA" id="DCESAIW"/>
<dbReference type="Proteomes" id="UP000219338">
    <property type="component" value="Unassembled WGS sequence"/>
</dbReference>
<reference evidence="2" key="1">
    <citation type="journal article" date="2017" name="Nat. Ecol. Evol.">
        <title>Genome expansion and lineage-specific genetic innovations in the forest pathogenic fungi Armillaria.</title>
        <authorList>
            <person name="Sipos G."/>
            <person name="Prasanna A.N."/>
            <person name="Walter M.C."/>
            <person name="O'Connor E."/>
            <person name="Balint B."/>
            <person name="Krizsan K."/>
            <person name="Kiss B."/>
            <person name="Hess J."/>
            <person name="Varga T."/>
            <person name="Slot J."/>
            <person name="Riley R."/>
            <person name="Boka B."/>
            <person name="Rigling D."/>
            <person name="Barry K."/>
            <person name="Lee J."/>
            <person name="Mihaltcheva S."/>
            <person name="LaButti K."/>
            <person name="Lipzen A."/>
            <person name="Waldron R."/>
            <person name="Moloney N.M."/>
            <person name="Sperisen C."/>
            <person name="Kredics L."/>
            <person name="Vagvoelgyi C."/>
            <person name="Patrignani A."/>
            <person name="Fitzpatrick D."/>
            <person name="Nagy I."/>
            <person name="Doyle S."/>
            <person name="Anderson J.B."/>
            <person name="Grigoriev I.V."/>
            <person name="Gueldener U."/>
            <person name="Muensterkoetter M."/>
            <person name="Nagy L.G."/>
        </authorList>
    </citation>
    <scope>NUCLEOTIDE SEQUENCE [LARGE SCALE GENOMIC DNA]</scope>
    <source>
        <strain evidence="2">C18/9</strain>
    </source>
</reference>
<protein>
    <submittedName>
        <fullName evidence="1">Uncharacterized protein</fullName>
    </submittedName>
</protein>
<sequence>MDCKSSVKIDAFGSKRAHPSHGDLSFHVSFASKTKAVEVVESLGLPREGHFSETESIYWSSLTSKSRIEVTLPFRPNPTLSSWSIYIMTGNYLSMSSSAYARAYHLVGSGAMNASSAFLEGYMPFEDKYTKTGLKAVNVDLDDCESAIWTTQIVISTKDDVNQNTIDIDAAPAPPATEQIWPDYECQNLRPAHDEPYSAGHPL</sequence>
<accession>A0A284QWX9</accession>
<evidence type="ECO:0000313" key="2">
    <source>
        <dbReference type="Proteomes" id="UP000219338"/>
    </source>
</evidence>
<dbReference type="OrthoDB" id="3110590at2759"/>
<proteinExistence type="predicted"/>
<keyword evidence="2" id="KW-1185">Reference proteome</keyword>
<organism evidence="1 2">
    <name type="scientific">Armillaria ostoyae</name>
    <name type="common">Armillaria root rot fungus</name>
    <dbReference type="NCBI Taxonomy" id="47428"/>
    <lineage>
        <taxon>Eukaryota</taxon>
        <taxon>Fungi</taxon>
        <taxon>Dikarya</taxon>
        <taxon>Basidiomycota</taxon>
        <taxon>Agaricomycotina</taxon>
        <taxon>Agaricomycetes</taxon>
        <taxon>Agaricomycetidae</taxon>
        <taxon>Agaricales</taxon>
        <taxon>Marasmiineae</taxon>
        <taxon>Physalacriaceae</taxon>
        <taxon>Armillaria</taxon>
    </lineage>
</organism>
<evidence type="ECO:0000313" key="1">
    <source>
        <dbReference type="EMBL" id="SJL00970.1"/>
    </source>
</evidence>
<dbReference type="EMBL" id="FUEG01000003">
    <property type="protein sequence ID" value="SJL00970.1"/>
    <property type="molecule type" value="Genomic_DNA"/>
</dbReference>
<dbReference type="AlphaFoldDB" id="A0A284QWX9"/>
<name>A0A284QWX9_ARMOS</name>
<gene>
    <name evidence="1" type="ORF">ARMOST_04284</name>
</gene>